<evidence type="ECO:0000313" key="1">
    <source>
        <dbReference type="EMBL" id="KAJ7993450.1"/>
    </source>
</evidence>
<sequence>MGQVSKIFHELHFSAICCCKHKNSHSPLEIDIRTHKYRINYSICPVIFQWTGFPLPGYIWVEGAVRLLLSPGPAPPSWGGRLPRDPPRTPGFHSPCRARCSLRKP</sequence>
<evidence type="ECO:0000313" key="2">
    <source>
        <dbReference type="Proteomes" id="UP001157502"/>
    </source>
</evidence>
<gene>
    <name evidence="1" type="ORF">DPEC_G00272560</name>
</gene>
<dbReference type="EMBL" id="CM055751">
    <property type="protein sequence ID" value="KAJ7993450.1"/>
    <property type="molecule type" value="Genomic_DNA"/>
</dbReference>
<organism evidence="1 2">
    <name type="scientific">Dallia pectoralis</name>
    <name type="common">Alaska blackfish</name>
    <dbReference type="NCBI Taxonomy" id="75939"/>
    <lineage>
        <taxon>Eukaryota</taxon>
        <taxon>Metazoa</taxon>
        <taxon>Chordata</taxon>
        <taxon>Craniata</taxon>
        <taxon>Vertebrata</taxon>
        <taxon>Euteleostomi</taxon>
        <taxon>Actinopterygii</taxon>
        <taxon>Neopterygii</taxon>
        <taxon>Teleostei</taxon>
        <taxon>Protacanthopterygii</taxon>
        <taxon>Esociformes</taxon>
        <taxon>Umbridae</taxon>
        <taxon>Dallia</taxon>
    </lineage>
</organism>
<proteinExistence type="predicted"/>
<keyword evidence="2" id="KW-1185">Reference proteome</keyword>
<name>A0ACC2FQF3_DALPE</name>
<protein>
    <submittedName>
        <fullName evidence="1">Uncharacterized protein</fullName>
    </submittedName>
</protein>
<reference evidence="1" key="1">
    <citation type="submission" date="2021-05" db="EMBL/GenBank/DDBJ databases">
        <authorList>
            <person name="Pan Q."/>
            <person name="Jouanno E."/>
            <person name="Zahm M."/>
            <person name="Klopp C."/>
            <person name="Cabau C."/>
            <person name="Louis A."/>
            <person name="Berthelot C."/>
            <person name="Parey E."/>
            <person name="Roest Crollius H."/>
            <person name="Montfort J."/>
            <person name="Robinson-Rechavi M."/>
            <person name="Bouchez O."/>
            <person name="Lampietro C."/>
            <person name="Lopez Roques C."/>
            <person name="Donnadieu C."/>
            <person name="Postlethwait J."/>
            <person name="Bobe J."/>
            <person name="Dillon D."/>
            <person name="Chandos A."/>
            <person name="von Hippel F."/>
            <person name="Guiguen Y."/>
        </authorList>
    </citation>
    <scope>NUCLEOTIDE SEQUENCE</scope>
    <source>
        <strain evidence="1">YG-Jan2019</strain>
    </source>
</reference>
<comment type="caution">
    <text evidence="1">The sequence shown here is derived from an EMBL/GenBank/DDBJ whole genome shotgun (WGS) entry which is preliminary data.</text>
</comment>
<accession>A0ACC2FQF3</accession>
<dbReference type="Proteomes" id="UP001157502">
    <property type="component" value="Chromosome 24"/>
</dbReference>